<dbReference type="InterPro" id="IPR051199">
    <property type="entry name" value="LPS_LOS_Heptosyltrfase"/>
</dbReference>
<dbReference type="Gene3D" id="3.40.50.2000">
    <property type="entry name" value="Glycogen Phosphorylase B"/>
    <property type="match status" value="2"/>
</dbReference>
<sequence>MGQGRDGGNSFASRSLALLRDDALADQLDLARHRIQVLESSEAALRSALEKATDDLDRAARCIAGVLTDPDPVRRFPAVALDPLLQTASLMQRRDAWLTGLAALGLDGPVFGLAPHGGGEDPLTLLVVGSGGIGDALYLSAVVRGLHEAFGAPRIVVLHEHPAAEQVLGGNPYVFAVLVPPEPARRGFLDLCHSLDVFDLIAEVRYVVSYATPPLSRIPAEFLRLAHGRAAPWQRYVRFDWPHRNNDLARQAVAAGFGKLDLVGYTGNLAVSGRQGPEFFPRPGAMLVHATPAADPLAPVHGRGYVTIHHGAARTMAGAAGLQTKNLPLEGWAGIVAALQAEGHAVVQLGDAAEALVPGVDLDLRGATCLEQTARVLQHASAHVDTEGGIVHLARAMRVPSVVLFGPTSLGFFGYPQNANIAPRDCGDCWWLTRDWSAACARGFEPPICMAGHETAAVIAALRRIAVPPGIIAVGPAQPLEDGAAATLAAALAGFAIPRPGALVLLEDPALLAACLAAPGFAAAAPRLLVPPALFEAAQAMVPAGLWLRPGVAEAIPAEAGDHPAAIAVVADLRTQQGQAVAAELCRVAGPGGAVAVITREGRRQGAAPMPGQRLLAWLPDQAPSGAPGPSVCVLEQRPASSGPRGPAAAPAARLQPAG</sequence>
<evidence type="ECO:0000256" key="2">
    <source>
        <dbReference type="ARBA" id="ARBA00022679"/>
    </source>
</evidence>
<dbReference type="SUPFAM" id="SSF53756">
    <property type="entry name" value="UDP-Glycosyltransferase/glycogen phosphorylase"/>
    <property type="match status" value="1"/>
</dbReference>
<dbReference type="EMBL" id="JAUFPN010000143">
    <property type="protein sequence ID" value="MDN3565332.1"/>
    <property type="molecule type" value="Genomic_DNA"/>
</dbReference>
<gene>
    <name evidence="4" type="ORF">QWZ14_13250</name>
</gene>
<protein>
    <submittedName>
        <fullName evidence="4">Glycosyltransferase family 9 protein</fullName>
    </submittedName>
</protein>
<feature type="region of interest" description="Disordered" evidence="3">
    <location>
        <begin position="620"/>
        <end position="659"/>
    </location>
</feature>
<dbReference type="Proteomes" id="UP001529369">
    <property type="component" value="Unassembled WGS sequence"/>
</dbReference>
<dbReference type="RefSeq" id="WP_290317152.1">
    <property type="nucleotide sequence ID" value="NZ_JAUFPN010000143.1"/>
</dbReference>
<organism evidence="4 5">
    <name type="scientific">Paeniroseomonas aquatica</name>
    <dbReference type="NCBI Taxonomy" id="373043"/>
    <lineage>
        <taxon>Bacteria</taxon>
        <taxon>Pseudomonadati</taxon>
        <taxon>Pseudomonadota</taxon>
        <taxon>Alphaproteobacteria</taxon>
        <taxon>Acetobacterales</taxon>
        <taxon>Acetobacteraceae</taxon>
        <taxon>Paeniroseomonas</taxon>
    </lineage>
</organism>
<dbReference type="InterPro" id="IPR002201">
    <property type="entry name" value="Glyco_trans_9"/>
</dbReference>
<dbReference type="PANTHER" id="PTHR30160:SF1">
    <property type="entry name" value="LIPOPOLYSACCHARIDE 1,2-N-ACETYLGLUCOSAMINETRANSFERASE-RELATED"/>
    <property type="match status" value="1"/>
</dbReference>
<keyword evidence="2" id="KW-0808">Transferase</keyword>
<dbReference type="Pfam" id="PF01075">
    <property type="entry name" value="Glyco_transf_9"/>
    <property type="match status" value="1"/>
</dbReference>
<keyword evidence="5" id="KW-1185">Reference proteome</keyword>
<evidence type="ECO:0000313" key="4">
    <source>
        <dbReference type="EMBL" id="MDN3565332.1"/>
    </source>
</evidence>
<keyword evidence="1" id="KW-0328">Glycosyltransferase</keyword>
<name>A0ABT8A6F1_9PROT</name>
<evidence type="ECO:0000256" key="1">
    <source>
        <dbReference type="ARBA" id="ARBA00022676"/>
    </source>
</evidence>
<evidence type="ECO:0000313" key="5">
    <source>
        <dbReference type="Proteomes" id="UP001529369"/>
    </source>
</evidence>
<reference evidence="5" key="1">
    <citation type="journal article" date="2019" name="Int. J. Syst. Evol. Microbiol.">
        <title>The Global Catalogue of Microorganisms (GCM) 10K type strain sequencing project: providing services to taxonomists for standard genome sequencing and annotation.</title>
        <authorList>
            <consortium name="The Broad Institute Genomics Platform"/>
            <consortium name="The Broad Institute Genome Sequencing Center for Infectious Disease"/>
            <person name="Wu L."/>
            <person name="Ma J."/>
        </authorList>
    </citation>
    <scope>NUCLEOTIDE SEQUENCE [LARGE SCALE GENOMIC DNA]</scope>
    <source>
        <strain evidence="5">CECT 7131</strain>
    </source>
</reference>
<feature type="compositionally biased region" description="Low complexity" evidence="3">
    <location>
        <begin position="638"/>
        <end position="659"/>
    </location>
</feature>
<proteinExistence type="predicted"/>
<dbReference type="PANTHER" id="PTHR30160">
    <property type="entry name" value="TETRAACYLDISACCHARIDE 4'-KINASE-RELATED"/>
    <property type="match status" value="1"/>
</dbReference>
<evidence type="ECO:0000256" key="3">
    <source>
        <dbReference type="SAM" id="MobiDB-lite"/>
    </source>
</evidence>
<comment type="caution">
    <text evidence="4">The sequence shown here is derived from an EMBL/GenBank/DDBJ whole genome shotgun (WGS) entry which is preliminary data.</text>
</comment>
<accession>A0ABT8A6F1</accession>